<protein>
    <submittedName>
        <fullName evidence="2">Uncharacterized protein</fullName>
    </submittedName>
</protein>
<dbReference type="EMBL" id="VSRR010152682">
    <property type="protein sequence ID" value="MPD06726.1"/>
    <property type="molecule type" value="Genomic_DNA"/>
</dbReference>
<comment type="caution">
    <text evidence="2">The sequence shown here is derived from an EMBL/GenBank/DDBJ whole genome shotgun (WGS) entry which is preliminary data.</text>
</comment>
<evidence type="ECO:0000313" key="3">
    <source>
        <dbReference type="Proteomes" id="UP000324222"/>
    </source>
</evidence>
<reference evidence="2 3" key="1">
    <citation type="submission" date="2019-05" db="EMBL/GenBank/DDBJ databases">
        <title>Another draft genome of Portunus trituberculatus and its Hox gene families provides insights of decapod evolution.</title>
        <authorList>
            <person name="Jeong J.-H."/>
            <person name="Song I."/>
            <person name="Kim S."/>
            <person name="Choi T."/>
            <person name="Kim D."/>
            <person name="Ryu S."/>
            <person name="Kim W."/>
        </authorList>
    </citation>
    <scope>NUCLEOTIDE SEQUENCE [LARGE SCALE GENOMIC DNA]</scope>
    <source>
        <tissue evidence="2">Muscle</tissue>
    </source>
</reference>
<feature type="compositionally biased region" description="Low complexity" evidence="1">
    <location>
        <begin position="10"/>
        <end position="27"/>
    </location>
</feature>
<accession>A0A5B7KIR1</accession>
<organism evidence="2 3">
    <name type="scientific">Portunus trituberculatus</name>
    <name type="common">Swimming crab</name>
    <name type="synonym">Neptunus trituberculatus</name>
    <dbReference type="NCBI Taxonomy" id="210409"/>
    <lineage>
        <taxon>Eukaryota</taxon>
        <taxon>Metazoa</taxon>
        <taxon>Ecdysozoa</taxon>
        <taxon>Arthropoda</taxon>
        <taxon>Crustacea</taxon>
        <taxon>Multicrustacea</taxon>
        <taxon>Malacostraca</taxon>
        <taxon>Eumalacostraca</taxon>
        <taxon>Eucarida</taxon>
        <taxon>Decapoda</taxon>
        <taxon>Pleocyemata</taxon>
        <taxon>Brachyura</taxon>
        <taxon>Eubrachyura</taxon>
        <taxon>Portunoidea</taxon>
        <taxon>Portunidae</taxon>
        <taxon>Portuninae</taxon>
        <taxon>Portunus</taxon>
    </lineage>
</organism>
<proteinExistence type="predicted"/>
<dbReference type="AlphaFoldDB" id="A0A5B7KIR1"/>
<gene>
    <name evidence="2" type="ORF">E2C01_102551</name>
</gene>
<evidence type="ECO:0000313" key="2">
    <source>
        <dbReference type="EMBL" id="MPD06726.1"/>
    </source>
</evidence>
<feature type="region of interest" description="Disordered" evidence="1">
    <location>
        <begin position="1"/>
        <end position="59"/>
    </location>
</feature>
<feature type="compositionally biased region" description="Pro residues" evidence="1">
    <location>
        <begin position="28"/>
        <end position="47"/>
    </location>
</feature>
<evidence type="ECO:0000256" key="1">
    <source>
        <dbReference type="SAM" id="MobiDB-lite"/>
    </source>
</evidence>
<name>A0A5B7KIR1_PORTR</name>
<sequence>MNEYIPRQPSSTTSTTSTSSSHTTYPPRSCPPPPLPSPPPIPPPRPFSPQIQGSAVMDDPRMQNTIMKACNSDRLSWLAASQSLPCTSEAVVVVVVVVVVRHPTDV</sequence>
<keyword evidence="3" id="KW-1185">Reference proteome</keyword>
<dbReference type="Proteomes" id="UP000324222">
    <property type="component" value="Unassembled WGS sequence"/>
</dbReference>